<evidence type="ECO:0000313" key="2">
    <source>
        <dbReference type="EMBL" id="KFM61970.1"/>
    </source>
</evidence>
<feature type="compositionally biased region" description="Basic and acidic residues" evidence="1">
    <location>
        <begin position="30"/>
        <end position="50"/>
    </location>
</feature>
<feature type="region of interest" description="Disordered" evidence="1">
    <location>
        <begin position="368"/>
        <end position="387"/>
    </location>
</feature>
<proteinExistence type="predicted"/>
<evidence type="ECO:0000256" key="1">
    <source>
        <dbReference type="SAM" id="MobiDB-lite"/>
    </source>
</evidence>
<dbReference type="AlphaFoldDB" id="A0A087TA31"/>
<sequence length="546" mass="60975">MQNDKYYGKDMKFDKRNSESYNYGKSRYKSHNERSGYSGFEDHNNHERSSKFKQGGSNKTVNMEESTSYEASWNNVSESCDDGWTSTEQSNIGVWNEELTFLNKNKAATDGDEHYLDKSTSDDMHSSRGNLNDHEAQNATVNADDEWANIDQSDFGAWNSLNAFVDKNKDKEDDNQHYEKLTLDSDAQNIAFDTEYHYQPENKFIDLADPNIEHDIAGEMDSSCAQDINNLTENLSAVSLNVAKSRNFQEQVVEKKHELSSVQSDNECIKTSLNESGSKGVPLEAKIIFRSETSKDSDFFHENNETVYENKLTVREDENAPPTLSVELSSMPESHSLPATHVTTEPAADVEHSENCYTSKTLSGLVEEKVTQKEDHSESTEFSDPVPDNKLLSKVSCNECTGFAGEVTEVLSELHLCDEDMKDSACGAQPGNVSTDADEDTEEFSEIVHSEQTKSSHVISVMKSECNTENSQADSKLSSSHVSNVTEQIELLDSSVCIINQSCEKLQSPEYNTCALSQSDDGGWSTVSDENECSEDSTNCDDKLKK</sequence>
<feature type="compositionally biased region" description="Polar residues" evidence="1">
    <location>
        <begin position="55"/>
        <end position="72"/>
    </location>
</feature>
<feature type="region of interest" description="Disordered" evidence="1">
    <location>
        <begin position="517"/>
        <end position="546"/>
    </location>
</feature>
<feature type="region of interest" description="Disordered" evidence="1">
    <location>
        <begin position="16"/>
        <end position="72"/>
    </location>
</feature>
<reference evidence="2 3" key="1">
    <citation type="submission" date="2013-11" db="EMBL/GenBank/DDBJ databases">
        <title>Genome sequencing of Stegodyphus mimosarum.</title>
        <authorList>
            <person name="Bechsgaard J."/>
        </authorList>
    </citation>
    <scope>NUCLEOTIDE SEQUENCE [LARGE SCALE GENOMIC DNA]</scope>
</reference>
<organism evidence="2 3">
    <name type="scientific">Stegodyphus mimosarum</name>
    <name type="common">African social velvet spider</name>
    <dbReference type="NCBI Taxonomy" id="407821"/>
    <lineage>
        <taxon>Eukaryota</taxon>
        <taxon>Metazoa</taxon>
        <taxon>Ecdysozoa</taxon>
        <taxon>Arthropoda</taxon>
        <taxon>Chelicerata</taxon>
        <taxon>Arachnida</taxon>
        <taxon>Araneae</taxon>
        <taxon>Araneomorphae</taxon>
        <taxon>Entelegynae</taxon>
        <taxon>Eresoidea</taxon>
        <taxon>Eresidae</taxon>
        <taxon>Stegodyphus</taxon>
    </lineage>
</organism>
<name>A0A087TA31_STEMI</name>
<keyword evidence="3" id="KW-1185">Reference proteome</keyword>
<feature type="non-terminal residue" evidence="2">
    <location>
        <position position="546"/>
    </location>
</feature>
<evidence type="ECO:0000313" key="3">
    <source>
        <dbReference type="Proteomes" id="UP000054359"/>
    </source>
</evidence>
<feature type="compositionally biased region" description="Basic and acidic residues" evidence="1">
    <location>
        <begin position="368"/>
        <end position="379"/>
    </location>
</feature>
<feature type="compositionally biased region" description="Acidic residues" evidence="1">
    <location>
        <begin position="529"/>
        <end position="539"/>
    </location>
</feature>
<accession>A0A087TA31</accession>
<feature type="compositionally biased region" description="Polar residues" evidence="1">
    <location>
        <begin position="517"/>
        <end position="528"/>
    </location>
</feature>
<protein>
    <submittedName>
        <fullName evidence="2">Uncharacterized protein</fullName>
    </submittedName>
</protein>
<dbReference type="EMBL" id="KK114246">
    <property type="protein sequence ID" value="KFM61970.1"/>
    <property type="molecule type" value="Genomic_DNA"/>
</dbReference>
<gene>
    <name evidence="2" type="ORF">X975_16222</name>
</gene>
<feature type="region of interest" description="Disordered" evidence="1">
    <location>
        <begin position="314"/>
        <end position="354"/>
    </location>
</feature>
<dbReference type="Proteomes" id="UP000054359">
    <property type="component" value="Unassembled WGS sequence"/>
</dbReference>